<name>A0A426DNY7_9FIRM</name>
<feature type="transmembrane region" description="Helical" evidence="9">
    <location>
        <begin position="6"/>
        <end position="27"/>
    </location>
</feature>
<organism evidence="10 11">
    <name type="scientific">Schaedlerella arabinosiphila</name>
    <dbReference type="NCBI Taxonomy" id="2044587"/>
    <lineage>
        <taxon>Bacteria</taxon>
        <taxon>Bacillati</taxon>
        <taxon>Bacillota</taxon>
        <taxon>Clostridia</taxon>
        <taxon>Lachnospirales</taxon>
        <taxon>Lachnospiraceae</taxon>
        <taxon>Schaedlerella</taxon>
    </lineage>
</organism>
<keyword evidence="4" id="KW-1003">Cell membrane</keyword>
<evidence type="ECO:0000256" key="5">
    <source>
        <dbReference type="ARBA" id="ARBA00022692"/>
    </source>
</evidence>
<comment type="caution">
    <text evidence="10">The sequence shown here is derived from an EMBL/GenBank/DDBJ whole genome shotgun (WGS) entry which is preliminary data.</text>
</comment>
<keyword evidence="3" id="KW-0813">Transport</keyword>
<comment type="subcellular location">
    <subcellularLocation>
        <location evidence="1">Cell membrane</location>
        <topology evidence="1">Multi-pass membrane protein</topology>
    </subcellularLocation>
</comment>
<protein>
    <recommendedName>
        <fullName evidence="12">Sodium:proton antiporter</fullName>
    </recommendedName>
</protein>
<proteinExistence type="inferred from homology"/>
<evidence type="ECO:0000256" key="3">
    <source>
        <dbReference type="ARBA" id="ARBA00022448"/>
    </source>
</evidence>
<keyword evidence="6 9" id="KW-1133">Transmembrane helix</keyword>
<dbReference type="GO" id="GO:0005886">
    <property type="term" value="C:plasma membrane"/>
    <property type="evidence" value="ECO:0007669"/>
    <property type="project" value="UniProtKB-SubCell"/>
</dbReference>
<dbReference type="InterPro" id="IPR007208">
    <property type="entry name" value="MrpF/PhaF-like"/>
</dbReference>
<feature type="transmembrane region" description="Helical" evidence="9">
    <location>
        <begin position="65"/>
        <end position="87"/>
    </location>
</feature>
<evidence type="ECO:0000313" key="11">
    <source>
        <dbReference type="Proteomes" id="UP000274920"/>
    </source>
</evidence>
<reference evidence="10" key="1">
    <citation type="submission" date="2018-10" db="EMBL/GenBank/DDBJ databases">
        <title>Schaedlerella arabinophila gen. nov. sp. nov., isolated from the mouse intestinal tract and comparative analysis with the genome of the closely related altered Schaedler flora strain ASF502.</title>
        <authorList>
            <person name="Miyake S."/>
            <person name="Soh M."/>
            <person name="Seedorf H."/>
        </authorList>
    </citation>
    <scope>NUCLEOTIDE SEQUENCE [LARGE SCALE GENOMIC DNA]</scope>
    <source>
        <strain evidence="10">DSM 106076</strain>
    </source>
</reference>
<feature type="region of interest" description="Disordered" evidence="8">
    <location>
        <begin position="108"/>
        <end position="179"/>
    </location>
</feature>
<feature type="transmembrane region" description="Helical" evidence="9">
    <location>
        <begin position="39"/>
        <end position="59"/>
    </location>
</feature>
<dbReference type="PANTHER" id="PTHR34702:SF1">
    <property type="entry name" value="NA(+)_H(+) ANTIPORTER SUBUNIT F"/>
    <property type="match status" value="1"/>
</dbReference>
<evidence type="ECO:0000256" key="8">
    <source>
        <dbReference type="SAM" id="MobiDB-lite"/>
    </source>
</evidence>
<feature type="compositionally biased region" description="Basic and acidic residues" evidence="8">
    <location>
        <begin position="125"/>
        <end position="179"/>
    </location>
</feature>
<keyword evidence="11" id="KW-1185">Reference proteome</keyword>
<dbReference type="RefSeq" id="WP_125129598.1">
    <property type="nucleotide sequence ID" value="NZ_RHJS01000002.1"/>
</dbReference>
<comment type="similarity">
    <text evidence="2">Belongs to the CPA3 antiporters (TC 2.A.63) subunit F family.</text>
</comment>
<evidence type="ECO:0000256" key="7">
    <source>
        <dbReference type="ARBA" id="ARBA00023136"/>
    </source>
</evidence>
<sequence length="179" mass="20538">MRIIWEHPWIFISIFIFLAILLLFCLIRAIKGPTIADRVVAVNMMGTIVMVVIAMLAVYMGEGYLLDICLIYAMISFLAVVVLTKIYSGVHLEKLAKNKRQQQKAVQAESIREEAMTGHSGAETTRTEEERTEETRTEEIRTEKVRAQVIRTEEIKTERNKDTNTQEKNRKGAVHHDPH</sequence>
<evidence type="ECO:0000256" key="2">
    <source>
        <dbReference type="ARBA" id="ARBA00009212"/>
    </source>
</evidence>
<keyword evidence="7 9" id="KW-0472">Membrane</keyword>
<evidence type="ECO:0000256" key="6">
    <source>
        <dbReference type="ARBA" id="ARBA00022989"/>
    </source>
</evidence>
<evidence type="ECO:0000256" key="4">
    <source>
        <dbReference type="ARBA" id="ARBA00022475"/>
    </source>
</evidence>
<evidence type="ECO:0000256" key="1">
    <source>
        <dbReference type="ARBA" id="ARBA00004651"/>
    </source>
</evidence>
<dbReference type="PANTHER" id="PTHR34702">
    <property type="entry name" value="NA(+)/H(+) ANTIPORTER SUBUNIT F1"/>
    <property type="match status" value="1"/>
</dbReference>
<evidence type="ECO:0000313" key="10">
    <source>
        <dbReference type="EMBL" id="RRK34478.1"/>
    </source>
</evidence>
<dbReference type="AlphaFoldDB" id="A0A426DNY7"/>
<dbReference type="Pfam" id="PF04066">
    <property type="entry name" value="MrpF_PhaF"/>
    <property type="match status" value="1"/>
</dbReference>
<dbReference type="EMBL" id="RHJS01000002">
    <property type="protein sequence ID" value="RRK34478.1"/>
    <property type="molecule type" value="Genomic_DNA"/>
</dbReference>
<accession>A0A426DNY7</accession>
<evidence type="ECO:0008006" key="12">
    <source>
        <dbReference type="Google" id="ProtNLM"/>
    </source>
</evidence>
<gene>
    <name evidence="10" type="ORF">EBB54_26430</name>
</gene>
<dbReference type="Proteomes" id="UP000274920">
    <property type="component" value="Unassembled WGS sequence"/>
</dbReference>
<keyword evidence="5 9" id="KW-0812">Transmembrane</keyword>
<dbReference type="GO" id="GO:0015385">
    <property type="term" value="F:sodium:proton antiporter activity"/>
    <property type="evidence" value="ECO:0007669"/>
    <property type="project" value="TreeGrafter"/>
</dbReference>
<evidence type="ECO:0000256" key="9">
    <source>
        <dbReference type="SAM" id="Phobius"/>
    </source>
</evidence>